<organism evidence="4 5">
    <name type="scientific">Streptomyces seoulensis</name>
    <dbReference type="NCBI Taxonomy" id="73044"/>
    <lineage>
        <taxon>Bacteria</taxon>
        <taxon>Bacillati</taxon>
        <taxon>Actinomycetota</taxon>
        <taxon>Actinomycetes</taxon>
        <taxon>Kitasatosporales</taxon>
        <taxon>Streptomycetaceae</taxon>
        <taxon>Streptomyces</taxon>
    </lineage>
</organism>
<dbReference type="EMBL" id="CP032229">
    <property type="protein sequence ID" value="QBJ92813.1"/>
    <property type="molecule type" value="Genomic_DNA"/>
</dbReference>
<feature type="signal peptide" evidence="2">
    <location>
        <begin position="1"/>
        <end position="22"/>
    </location>
</feature>
<reference evidence="4 5" key="1">
    <citation type="submission" date="2018-08" db="EMBL/GenBank/DDBJ databases">
        <title>The complete genome sequence of Streptomyces seoulensis, a pioneer strain for nickel superoxide dismutase discovery.</title>
        <authorList>
            <person name="Shin J."/>
            <person name="Lee J.-S."/>
            <person name="Lee E.-J."/>
            <person name="Youn H.-D."/>
        </authorList>
    </citation>
    <scope>NUCLEOTIDE SEQUENCE [LARGE SCALE GENOMIC DNA]</scope>
    <source>
        <strain evidence="4 5">KCTC 9819</strain>
    </source>
</reference>
<feature type="chain" id="PRO_5020837440" evidence="2">
    <location>
        <begin position="23"/>
        <end position="319"/>
    </location>
</feature>
<keyword evidence="2" id="KW-0732">Signal</keyword>
<accession>A0A4P6U0T7</accession>
<protein>
    <submittedName>
        <fullName evidence="4">DUF4232 domain-containing protein</fullName>
    </submittedName>
</protein>
<dbReference type="STRING" id="73044.GCA_000725795_03376"/>
<dbReference type="Proteomes" id="UP000292547">
    <property type="component" value="Chromosome"/>
</dbReference>
<dbReference type="AlphaFoldDB" id="A0A4P6U0T7"/>
<dbReference type="KEGG" id="sseo:D0Z67_22700"/>
<gene>
    <name evidence="4" type="ORF">D0Z67_22700</name>
</gene>
<evidence type="ECO:0000256" key="1">
    <source>
        <dbReference type="SAM" id="MobiDB-lite"/>
    </source>
</evidence>
<feature type="region of interest" description="Disordered" evidence="1">
    <location>
        <begin position="24"/>
        <end position="79"/>
    </location>
</feature>
<keyword evidence="5" id="KW-1185">Reference proteome</keyword>
<dbReference type="PROSITE" id="PS51257">
    <property type="entry name" value="PROKAR_LIPOPROTEIN"/>
    <property type="match status" value="1"/>
</dbReference>
<evidence type="ECO:0000256" key="2">
    <source>
        <dbReference type="SAM" id="SignalP"/>
    </source>
</evidence>
<dbReference type="OrthoDB" id="3827416at2"/>
<feature type="domain" description="DUF4232" evidence="3">
    <location>
        <begin position="180"/>
        <end position="315"/>
    </location>
</feature>
<sequence length="319" mass="32713">MRRSFAGVGVLGLLALAGCGTAEPGAGGGGVRAESLCPSKAPRYGEVPRARPTSTADAPRPPGTPTPVPSSTGTSRDGVRITRVYAGAIDEDGACRAGSLTAEFEVTNPGARDMTYTVLFDANGYTGASRVVGPVGYGRTVHGRVAMSRSYGDAAGGTSVSLLSVRSIPSAEAPAPGGPCPASGVRVYADEADAAMGLRVVGLHLENCGTKPYAVDGRPELEIIDAEHERVDGVKILPSAEVAQLGGPPDVARPLTLRPGERALSGIVWRNTVQAVDGAVNAPYLRVRARPGAAPVTLTPELDLGTTGRLGVQAWRKQE</sequence>
<dbReference type="InterPro" id="IPR025326">
    <property type="entry name" value="DUF4232"/>
</dbReference>
<feature type="compositionally biased region" description="Pro residues" evidence="1">
    <location>
        <begin position="59"/>
        <end position="68"/>
    </location>
</feature>
<evidence type="ECO:0000313" key="4">
    <source>
        <dbReference type="EMBL" id="QBJ92813.1"/>
    </source>
</evidence>
<evidence type="ECO:0000259" key="3">
    <source>
        <dbReference type="Pfam" id="PF14016"/>
    </source>
</evidence>
<name>A0A4P6U0T7_STRSO</name>
<dbReference type="Pfam" id="PF14016">
    <property type="entry name" value="DUF4232"/>
    <property type="match status" value="1"/>
</dbReference>
<proteinExistence type="predicted"/>
<evidence type="ECO:0000313" key="5">
    <source>
        <dbReference type="Proteomes" id="UP000292547"/>
    </source>
</evidence>